<evidence type="ECO:0000313" key="1">
    <source>
        <dbReference type="EMBL" id="NUU75080.1"/>
    </source>
</evidence>
<sequence length="93" mass="10789">MELKLFYKTQRELATALNEIVDAYWDNTVSEDSLMQSVSNMYINNPNKIIKQEQFTTILKQQCGKRRLEVIERVLLMTGMMKDQNTIVVKAGS</sequence>
<organism evidence="1 2">
    <name type="scientific">Paenibacillus xylanilyticus</name>
    <dbReference type="NCBI Taxonomy" id="248903"/>
    <lineage>
        <taxon>Bacteria</taxon>
        <taxon>Bacillati</taxon>
        <taxon>Bacillota</taxon>
        <taxon>Bacilli</taxon>
        <taxon>Bacillales</taxon>
        <taxon>Paenibacillaceae</taxon>
        <taxon>Paenibacillus</taxon>
    </lineage>
</organism>
<keyword evidence="2" id="KW-1185">Reference proteome</keyword>
<accession>A0A7Y6BVV8</accession>
<dbReference type="AlphaFoldDB" id="A0A7Y6BVV8"/>
<name>A0A7Y6BVV8_9BACL</name>
<dbReference type="Proteomes" id="UP000526125">
    <property type="component" value="Unassembled WGS sequence"/>
</dbReference>
<dbReference type="NCBIfam" id="TIGR04540">
    <property type="entry name" value="CLB_0814_fam"/>
    <property type="match status" value="1"/>
</dbReference>
<reference evidence="1 2" key="1">
    <citation type="submission" date="2020-05" db="EMBL/GenBank/DDBJ databases">
        <title>Genome Sequencing of Type Strains.</title>
        <authorList>
            <person name="Lemaire J.F."/>
            <person name="Inderbitzin P."/>
            <person name="Gregorio O.A."/>
            <person name="Collins S.B."/>
            <person name="Wespe N."/>
            <person name="Knight-Connoni V."/>
        </authorList>
    </citation>
    <scope>NUCLEOTIDE SEQUENCE [LARGE SCALE GENOMIC DNA]</scope>
    <source>
        <strain evidence="1 2">LMG 21957</strain>
    </source>
</reference>
<protein>
    <submittedName>
        <fullName evidence="1">TIGR04540 family protein</fullName>
    </submittedName>
</protein>
<gene>
    <name evidence="1" type="ORF">HP552_07480</name>
</gene>
<proteinExistence type="predicted"/>
<comment type="caution">
    <text evidence="1">The sequence shown here is derived from an EMBL/GenBank/DDBJ whole genome shotgun (WGS) entry which is preliminary data.</text>
</comment>
<dbReference type="EMBL" id="JABMCB010000165">
    <property type="protein sequence ID" value="NUU75080.1"/>
    <property type="molecule type" value="Genomic_DNA"/>
</dbReference>
<dbReference type="InterPro" id="IPR030902">
    <property type="entry name" value="CLB_0814_fam"/>
</dbReference>
<evidence type="ECO:0000313" key="2">
    <source>
        <dbReference type="Proteomes" id="UP000526125"/>
    </source>
</evidence>